<feature type="transmembrane region" description="Helical" evidence="6">
    <location>
        <begin position="367"/>
        <end position="386"/>
    </location>
</feature>
<feature type="transmembrane region" description="Helical" evidence="6">
    <location>
        <begin position="89"/>
        <end position="110"/>
    </location>
</feature>
<feature type="transmembrane region" description="Helical" evidence="6">
    <location>
        <begin position="339"/>
        <end position="361"/>
    </location>
</feature>
<reference evidence="8 9" key="1">
    <citation type="submission" date="2017-03" db="EMBL/GenBank/DDBJ databases">
        <title>Complete genome sequence of Paenibacillus Kribbensis producing bioflocculants.</title>
        <authorList>
            <person name="Lee H.-G."/>
            <person name="Oh H.-M."/>
        </authorList>
    </citation>
    <scope>NUCLEOTIDE SEQUENCE [LARGE SCALE GENOMIC DNA]</scope>
    <source>
        <strain evidence="8 9">AM49</strain>
    </source>
</reference>
<dbReference type="PANTHER" id="PTHR23537:SF1">
    <property type="entry name" value="SUGAR TRANSPORTER"/>
    <property type="match status" value="1"/>
</dbReference>
<accession>A0A222WLT8</accession>
<dbReference type="Proteomes" id="UP000214666">
    <property type="component" value="Chromosome"/>
</dbReference>
<keyword evidence="2" id="KW-0813">Transport</keyword>
<sequence length="413" mass="44328">MENSGAKNAKLFNSTKTMIGGLVMLIISMGIGRFSYTSILPLMQSQAHLSATESGYLAGSNNLGYLIAAFGAGFITWGSRRAYHLRMQLVLCIILTGLMGITSSFLWWMILRFLAGVSSGLIFVLSSSLVLDALFSDKREKWVGIFYGGVGIGIVLAGLLTPVLSIFTWRGTWIGLLIISIILIIPVWSFIRDKEPKPITQNAESLSSSAENPSIFGWLLVAYGLEGLGYIVSATFLVAMVKQMPHMSIFADFSWIIVGIAAVPSTVIWSWWASKVGYIKPLIIALILQAVGIILPVWLPNIFGVTLGSVLFGGTFMGISMLALAAARMSRPSSGNRAIALMTGFYGIGQILGPIGAGIVLEMAHSYKLSLLLATLVLVAAAIILLSGAVNSSKKRAIGNLDHARIHPDQELS</sequence>
<proteinExistence type="predicted"/>
<evidence type="ECO:0000256" key="4">
    <source>
        <dbReference type="ARBA" id="ARBA00022989"/>
    </source>
</evidence>
<comment type="subcellular location">
    <subcellularLocation>
        <location evidence="1">Cell membrane</location>
        <topology evidence="1">Multi-pass membrane protein</topology>
    </subcellularLocation>
</comment>
<feature type="transmembrane region" description="Helical" evidence="6">
    <location>
        <begin position="215"/>
        <end position="241"/>
    </location>
</feature>
<organism evidence="8 9">
    <name type="scientific">Paenibacillus kribbensis</name>
    <dbReference type="NCBI Taxonomy" id="172713"/>
    <lineage>
        <taxon>Bacteria</taxon>
        <taxon>Bacillati</taxon>
        <taxon>Bacillota</taxon>
        <taxon>Bacilli</taxon>
        <taxon>Bacillales</taxon>
        <taxon>Paenibacillaceae</taxon>
        <taxon>Paenibacillus</taxon>
    </lineage>
</organism>
<dbReference type="EMBL" id="CP020028">
    <property type="protein sequence ID" value="ASR47417.1"/>
    <property type="molecule type" value="Genomic_DNA"/>
</dbReference>
<feature type="transmembrane region" description="Helical" evidence="6">
    <location>
        <begin position="305"/>
        <end position="327"/>
    </location>
</feature>
<dbReference type="AlphaFoldDB" id="A0A222WLT8"/>
<dbReference type="SUPFAM" id="SSF103473">
    <property type="entry name" value="MFS general substrate transporter"/>
    <property type="match status" value="1"/>
</dbReference>
<protein>
    <submittedName>
        <fullName evidence="8">MFS transporter</fullName>
    </submittedName>
</protein>
<dbReference type="Pfam" id="PF06779">
    <property type="entry name" value="MFS_4"/>
    <property type="match status" value="1"/>
</dbReference>
<evidence type="ECO:0000313" key="8">
    <source>
        <dbReference type="EMBL" id="ASR47417.1"/>
    </source>
</evidence>
<dbReference type="STRING" id="172713.GCA_001705305_00973"/>
<feature type="transmembrane region" description="Helical" evidence="6">
    <location>
        <begin position="56"/>
        <end position="77"/>
    </location>
</feature>
<feature type="transmembrane region" description="Helical" evidence="6">
    <location>
        <begin position="253"/>
        <end position="272"/>
    </location>
</feature>
<feature type="transmembrane region" description="Helical" evidence="6">
    <location>
        <begin position="116"/>
        <end position="135"/>
    </location>
</feature>
<evidence type="ECO:0000256" key="5">
    <source>
        <dbReference type="ARBA" id="ARBA00023136"/>
    </source>
</evidence>
<gene>
    <name evidence="8" type="ORF">B4V02_12380</name>
</gene>
<dbReference type="PANTHER" id="PTHR23537">
    <property type="match status" value="1"/>
</dbReference>
<evidence type="ECO:0000256" key="6">
    <source>
        <dbReference type="SAM" id="Phobius"/>
    </source>
</evidence>
<dbReference type="GO" id="GO:0022857">
    <property type="term" value="F:transmembrane transporter activity"/>
    <property type="evidence" value="ECO:0007669"/>
    <property type="project" value="InterPro"/>
</dbReference>
<dbReference type="InterPro" id="IPR020846">
    <property type="entry name" value="MFS_dom"/>
</dbReference>
<keyword evidence="9" id="KW-1185">Reference proteome</keyword>
<dbReference type="KEGG" id="pkb:B4V02_12380"/>
<dbReference type="Gene3D" id="1.20.1250.20">
    <property type="entry name" value="MFS general substrate transporter like domains"/>
    <property type="match status" value="2"/>
</dbReference>
<feature type="transmembrane region" description="Helical" evidence="6">
    <location>
        <begin position="279"/>
        <end position="299"/>
    </location>
</feature>
<dbReference type="InterPro" id="IPR010645">
    <property type="entry name" value="MFS_4"/>
</dbReference>
<dbReference type="GO" id="GO:0005886">
    <property type="term" value="C:plasma membrane"/>
    <property type="evidence" value="ECO:0007669"/>
    <property type="project" value="UniProtKB-SubCell"/>
</dbReference>
<keyword evidence="3 6" id="KW-0812">Transmembrane</keyword>
<keyword evidence="5 6" id="KW-0472">Membrane</keyword>
<dbReference type="OrthoDB" id="9797953at2"/>
<feature type="domain" description="Major facilitator superfamily (MFS) profile" evidence="7">
    <location>
        <begin position="16"/>
        <end position="392"/>
    </location>
</feature>
<dbReference type="RefSeq" id="WP_094154990.1">
    <property type="nucleotide sequence ID" value="NZ_CP020028.1"/>
</dbReference>
<evidence type="ECO:0000256" key="2">
    <source>
        <dbReference type="ARBA" id="ARBA00022448"/>
    </source>
</evidence>
<dbReference type="CDD" id="cd06180">
    <property type="entry name" value="MFS_YjiJ"/>
    <property type="match status" value="1"/>
</dbReference>
<feature type="transmembrane region" description="Helical" evidence="6">
    <location>
        <begin position="142"/>
        <end position="167"/>
    </location>
</feature>
<evidence type="ECO:0000313" key="9">
    <source>
        <dbReference type="Proteomes" id="UP000214666"/>
    </source>
</evidence>
<evidence type="ECO:0000256" key="3">
    <source>
        <dbReference type="ARBA" id="ARBA00022692"/>
    </source>
</evidence>
<feature type="transmembrane region" description="Helical" evidence="6">
    <location>
        <begin position="17"/>
        <end position="36"/>
    </location>
</feature>
<name>A0A222WLT8_9BACL</name>
<feature type="transmembrane region" description="Helical" evidence="6">
    <location>
        <begin position="173"/>
        <end position="191"/>
    </location>
</feature>
<dbReference type="InterPro" id="IPR036259">
    <property type="entry name" value="MFS_trans_sf"/>
</dbReference>
<evidence type="ECO:0000259" key="7">
    <source>
        <dbReference type="PROSITE" id="PS50850"/>
    </source>
</evidence>
<dbReference type="PROSITE" id="PS50850">
    <property type="entry name" value="MFS"/>
    <property type="match status" value="1"/>
</dbReference>
<keyword evidence="4 6" id="KW-1133">Transmembrane helix</keyword>
<evidence type="ECO:0000256" key="1">
    <source>
        <dbReference type="ARBA" id="ARBA00004651"/>
    </source>
</evidence>